<dbReference type="RefSeq" id="XP_017786324.1">
    <property type="nucleotide sequence ID" value="XM_017930835.1"/>
</dbReference>
<evidence type="ECO:0000313" key="2">
    <source>
        <dbReference type="RefSeq" id="XP_017786324.1"/>
    </source>
</evidence>
<evidence type="ECO:0000313" key="1">
    <source>
        <dbReference type="Proteomes" id="UP000695000"/>
    </source>
</evidence>
<feature type="non-terminal residue" evidence="2">
    <location>
        <position position="101"/>
    </location>
</feature>
<dbReference type="Proteomes" id="UP000695000">
    <property type="component" value="Unplaced"/>
</dbReference>
<reference evidence="2" key="1">
    <citation type="submission" date="2025-08" db="UniProtKB">
        <authorList>
            <consortium name="RefSeq"/>
        </authorList>
    </citation>
    <scope>IDENTIFICATION</scope>
    <source>
        <tissue evidence="2">Whole Larva</tissue>
    </source>
</reference>
<sequence length="101" mass="12046">MARSPYRQNYKLLHGVQRYNLAFAISSLYPSITMSCSNSHYDYIPEFVRDSFKDIADNWEVNLLRLINDQFKRNERRFKPVDFEPVGIADTEKILRLDNIR</sequence>
<accession>A0ABM1NHM4</accession>
<keyword evidence="1" id="KW-1185">Reference proteome</keyword>
<name>A0ABM1NHM4_NICVS</name>
<proteinExistence type="predicted"/>
<protein>
    <submittedName>
        <fullName evidence="2">Uncharacterized protein LOC108569325</fullName>
    </submittedName>
</protein>
<dbReference type="GeneID" id="108569325"/>
<gene>
    <name evidence="2" type="primary">LOC108569325</name>
</gene>
<organism evidence="1 2">
    <name type="scientific">Nicrophorus vespilloides</name>
    <name type="common">Boreal carrion beetle</name>
    <dbReference type="NCBI Taxonomy" id="110193"/>
    <lineage>
        <taxon>Eukaryota</taxon>
        <taxon>Metazoa</taxon>
        <taxon>Ecdysozoa</taxon>
        <taxon>Arthropoda</taxon>
        <taxon>Hexapoda</taxon>
        <taxon>Insecta</taxon>
        <taxon>Pterygota</taxon>
        <taxon>Neoptera</taxon>
        <taxon>Endopterygota</taxon>
        <taxon>Coleoptera</taxon>
        <taxon>Polyphaga</taxon>
        <taxon>Staphyliniformia</taxon>
        <taxon>Silphidae</taxon>
        <taxon>Nicrophorinae</taxon>
        <taxon>Nicrophorus</taxon>
    </lineage>
</organism>